<reference evidence="1 2" key="1">
    <citation type="submission" date="2017-08" db="EMBL/GenBank/DDBJ databases">
        <title>Infants hospitalized years apart are colonized by the same room-sourced microbial strains.</title>
        <authorList>
            <person name="Brooks B."/>
            <person name="Olm M.R."/>
            <person name="Firek B.A."/>
            <person name="Baker R."/>
            <person name="Thomas B.C."/>
            <person name="Morowitz M.J."/>
            <person name="Banfield J.F."/>
        </authorList>
    </citation>
    <scope>NUCLEOTIDE SEQUENCE [LARGE SCALE GENOMIC DNA]</scope>
    <source>
        <strain evidence="1">S2_005_003_R2_42</strain>
    </source>
</reference>
<dbReference type="Proteomes" id="UP000249046">
    <property type="component" value="Unassembled WGS sequence"/>
</dbReference>
<protein>
    <submittedName>
        <fullName evidence="1">Uncharacterized protein</fullName>
    </submittedName>
</protein>
<dbReference type="EMBL" id="QFPO01000008">
    <property type="protein sequence ID" value="PZQ14019.1"/>
    <property type="molecule type" value="Genomic_DNA"/>
</dbReference>
<accession>A0A2W5KD99</accession>
<evidence type="ECO:0000313" key="1">
    <source>
        <dbReference type="EMBL" id="PZQ14019.1"/>
    </source>
</evidence>
<name>A0A2W5KD99_9GAMM</name>
<sequence>MTGVTQESYRFARAHPGVTMIVDYGFATAALGETDSRMLGNEAPAPLVMTGGFMAYIANLQTVVKIEDGIAIAQDTGMLPPISRTGTGTRAMRHLAGLSSIDKTGYVLAPDWDKVEAEAIRAGTAFCPDRRDAGALRLRHAAAVSCTGRAAGLRPVVENRLNSTN</sequence>
<proteinExistence type="predicted"/>
<organism evidence="1 2">
    <name type="scientific">Rhodanobacter denitrificans</name>
    <dbReference type="NCBI Taxonomy" id="666685"/>
    <lineage>
        <taxon>Bacteria</taxon>
        <taxon>Pseudomonadati</taxon>
        <taxon>Pseudomonadota</taxon>
        <taxon>Gammaproteobacteria</taxon>
        <taxon>Lysobacterales</taxon>
        <taxon>Rhodanobacteraceae</taxon>
        <taxon>Rhodanobacter</taxon>
    </lineage>
</organism>
<gene>
    <name evidence="1" type="ORF">DI564_10645</name>
</gene>
<dbReference type="AlphaFoldDB" id="A0A2W5KD99"/>
<comment type="caution">
    <text evidence="1">The sequence shown here is derived from an EMBL/GenBank/DDBJ whole genome shotgun (WGS) entry which is preliminary data.</text>
</comment>
<evidence type="ECO:0000313" key="2">
    <source>
        <dbReference type="Proteomes" id="UP000249046"/>
    </source>
</evidence>